<dbReference type="Pfam" id="PF02130">
    <property type="entry name" value="YbeY"/>
    <property type="match status" value="1"/>
</dbReference>
<dbReference type="PANTHER" id="PTHR46986">
    <property type="entry name" value="ENDORIBONUCLEASE YBEY, CHLOROPLASTIC"/>
    <property type="match status" value="1"/>
</dbReference>
<evidence type="ECO:0000256" key="6">
    <source>
        <dbReference type="ARBA" id="ARBA00022833"/>
    </source>
</evidence>
<organism evidence="8 9">
    <name type="scientific">Terricaulis silvestris</name>
    <dbReference type="NCBI Taxonomy" id="2686094"/>
    <lineage>
        <taxon>Bacteria</taxon>
        <taxon>Pseudomonadati</taxon>
        <taxon>Pseudomonadota</taxon>
        <taxon>Alphaproteobacteria</taxon>
        <taxon>Caulobacterales</taxon>
        <taxon>Caulobacteraceae</taxon>
        <taxon>Terricaulis</taxon>
    </lineage>
</organism>
<comment type="cofactor">
    <cofactor evidence="7">
        <name>Zn(2+)</name>
        <dbReference type="ChEBI" id="CHEBI:29105"/>
    </cofactor>
    <text evidence="7">Binds 1 zinc ion.</text>
</comment>
<dbReference type="InterPro" id="IPR002036">
    <property type="entry name" value="YbeY"/>
</dbReference>
<keyword evidence="7" id="KW-0690">Ribosome biogenesis</keyword>
<dbReference type="Gene3D" id="3.40.390.30">
    <property type="entry name" value="Metalloproteases ('zincins'), catalytic domain"/>
    <property type="match status" value="1"/>
</dbReference>
<evidence type="ECO:0000256" key="1">
    <source>
        <dbReference type="ARBA" id="ARBA00010875"/>
    </source>
</evidence>
<dbReference type="EMBL" id="CP047045">
    <property type="protein sequence ID" value="QGZ96955.1"/>
    <property type="molecule type" value="Genomic_DNA"/>
</dbReference>
<keyword evidence="7" id="KW-0963">Cytoplasm</keyword>
<keyword evidence="9" id="KW-1185">Reference proteome</keyword>
<protein>
    <recommendedName>
        <fullName evidence="7">Endoribonuclease YbeY</fullName>
        <ecNumber evidence="7">3.1.-.-</ecNumber>
    </recommendedName>
</protein>
<dbReference type="HAMAP" id="MF_00009">
    <property type="entry name" value="Endoribonucl_YbeY"/>
    <property type="match status" value="1"/>
</dbReference>
<sequence>MRTDVPEQALTVDILGSSALWKGHETLLASALAAAAAAEGKAGSVSLMLGDDASIAALNQQFRGKNGPTNVLSFPPAAGGENEPGFLGDIALAAETIVEEANFQGKRFENHAAHLVVHGFLHLIGYDHMKPADAEAMEARERAILVSIGIEDPYA</sequence>
<dbReference type="InterPro" id="IPR023091">
    <property type="entry name" value="MetalPrtase_cat_dom_sf_prd"/>
</dbReference>
<keyword evidence="3 7" id="KW-0479">Metal-binding</keyword>
<dbReference type="Proteomes" id="UP000431269">
    <property type="component" value="Chromosome"/>
</dbReference>
<keyword evidence="4 7" id="KW-0255">Endonuclease</keyword>
<name>A0A6I6MN55_9CAUL</name>
<feature type="binding site" evidence="7">
    <location>
        <position position="128"/>
    </location>
    <ligand>
        <name>Zn(2+)</name>
        <dbReference type="ChEBI" id="CHEBI:29105"/>
        <note>catalytic</note>
    </ligand>
</feature>
<keyword evidence="6 7" id="KW-0862">Zinc</keyword>
<keyword evidence="5 7" id="KW-0378">Hydrolase</keyword>
<dbReference type="GO" id="GO:0006364">
    <property type="term" value="P:rRNA processing"/>
    <property type="evidence" value="ECO:0007669"/>
    <property type="project" value="UniProtKB-UniRule"/>
</dbReference>
<reference evidence="9" key="1">
    <citation type="submission" date="2019-12" db="EMBL/GenBank/DDBJ databases">
        <title>Complete genome of Terracaulis silvestris 0127_4.</title>
        <authorList>
            <person name="Vieira S."/>
            <person name="Riedel T."/>
            <person name="Sproer C."/>
            <person name="Pascual J."/>
            <person name="Boedeker C."/>
            <person name="Overmann J."/>
        </authorList>
    </citation>
    <scope>NUCLEOTIDE SEQUENCE [LARGE SCALE GENOMIC DNA]</scope>
    <source>
        <strain evidence="9">0127_4</strain>
    </source>
</reference>
<dbReference type="InterPro" id="IPR020549">
    <property type="entry name" value="YbeY_CS"/>
</dbReference>
<feature type="binding site" evidence="7">
    <location>
        <position position="118"/>
    </location>
    <ligand>
        <name>Zn(2+)</name>
        <dbReference type="ChEBI" id="CHEBI:29105"/>
        <note>catalytic</note>
    </ligand>
</feature>
<evidence type="ECO:0000256" key="4">
    <source>
        <dbReference type="ARBA" id="ARBA00022759"/>
    </source>
</evidence>
<dbReference type="GO" id="GO:0004521">
    <property type="term" value="F:RNA endonuclease activity"/>
    <property type="evidence" value="ECO:0007669"/>
    <property type="project" value="UniProtKB-UniRule"/>
</dbReference>
<comment type="function">
    <text evidence="7">Single strand-specific metallo-endoribonuclease involved in late-stage 70S ribosome quality control and in maturation of the 3' terminus of the 16S rRNA.</text>
</comment>
<proteinExistence type="inferred from homology"/>
<evidence type="ECO:0000313" key="9">
    <source>
        <dbReference type="Proteomes" id="UP000431269"/>
    </source>
</evidence>
<evidence type="ECO:0000313" key="8">
    <source>
        <dbReference type="EMBL" id="QGZ96955.1"/>
    </source>
</evidence>
<evidence type="ECO:0000256" key="2">
    <source>
        <dbReference type="ARBA" id="ARBA00022722"/>
    </source>
</evidence>
<comment type="subcellular location">
    <subcellularLocation>
        <location evidence="7">Cytoplasm</location>
    </subcellularLocation>
</comment>
<dbReference type="GO" id="GO:0004222">
    <property type="term" value="F:metalloendopeptidase activity"/>
    <property type="evidence" value="ECO:0007669"/>
    <property type="project" value="InterPro"/>
</dbReference>
<dbReference type="GO" id="GO:0008270">
    <property type="term" value="F:zinc ion binding"/>
    <property type="evidence" value="ECO:0007669"/>
    <property type="project" value="UniProtKB-UniRule"/>
</dbReference>
<keyword evidence="7" id="KW-0698">rRNA processing</keyword>
<dbReference type="AlphaFoldDB" id="A0A6I6MN55"/>
<evidence type="ECO:0000256" key="7">
    <source>
        <dbReference type="HAMAP-Rule" id="MF_00009"/>
    </source>
</evidence>
<dbReference type="PROSITE" id="PS01306">
    <property type="entry name" value="UPF0054"/>
    <property type="match status" value="1"/>
</dbReference>
<dbReference type="SUPFAM" id="SSF55486">
    <property type="entry name" value="Metalloproteases ('zincins'), catalytic domain"/>
    <property type="match status" value="1"/>
</dbReference>
<accession>A0A6I6MN55</accession>
<dbReference type="KEGG" id="tsv:DSM104635_03820"/>
<dbReference type="EC" id="3.1.-.-" evidence="7"/>
<gene>
    <name evidence="7 8" type="primary">ybeY</name>
    <name evidence="8" type="ORF">DSM104635_03820</name>
</gene>
<dbReference type="PANTHER" id="PTHR46986:SF1">
    <property type="entry name" value="ENDORIBONUCLEASE YBEY, CHLOROPLASTIC"/>
    <property type="match status" value="1"/>
</dbReference>
<comment type="similarity">
    <text evidence="1 7">Belongs to the endoribonuclease YbeY family.</text>
</comment>
<dbReference type="NCBIfam" id="TIGR00043">
    <property type="entry name" value="rRNA maturation RNase YbeY"/>
    <property type="match status" value="1"/>
</dbReference>
<dbReference type="GO" id="GO:0005737">
    <property type="term" value="C:cytoplasm"/>
    <property type="evidence" value="ECO:0007669"/>
    <property type="project" value="UniProtKB-SubCell"/>
</dbReference>
<keyword evidence="2 7" id="KW-0540">Nuclease</keyword>
<evidence type="ECO:0000256" key="5">
    <source>
        <dbReference type="ARBA" id="ARBA00022801"/>
    </source>
</evidence>
<feature type="binding site" evidence="7">
    <location>
        <position position="122"/>
    </location>
    <ligand>
        <name>Zn(2+)</name>
        <dbReference type="ChEBI" id="CHEBI:29105"/>
        <note>catalytic</note>
    </ligand>
</feature>
<evidence type="ECO:0000256" key="3">
    <source>
        <dbReference type="ARBA" id="ARBA00022723"/>
    </source>
</evidence>